<sequence length="160" mass="18581">MEEALWAYRTTYRTPTQATPYSLVYGVEAILPLERQIPSLRDAIQEDLTHEDNARLRLEELEALDEKRLEAQQRLECYQARMSKSFNKKVRLRSFQKGDLVLTIRRPINATHKIGGKFISKWDGPYVVQEVYSSGAYKLVAEDGLRVGPINGKFLKRYYP</sequence>
<proteinExistence type="predicted"/>
<dbReference type="AlphaFoldDB" id="A0AAV6ISR7"/>
<dbReference type="InterPro" id="IPR036397">
    <property type="entry name" value="RNaseH_sf"/>
</dbReference>
<evidence type="ECO:0000313" key="1">
    <source>
        <dbReference type="EMBL" id="KAG5531746.1"/>
    </source>
</evidence>
<gene>
    <name evidence="1" type="ORF">RHGRI_026388</name>
</gene>
<organism evidence="1 2">
    <name type="scientific">Rhododendron griersonianum</name>
    <dbReference type="NCBI Taxonomy" id="479676"/>
    <lineage>
        <taxon>Eukaryota</taxon>
        <taxon>Viridiplantae</taxon>
        <taxon>Streptophyta</taxon>
        <taxon>Embryophyta</taxon>
        <taxon>Tracheophyta</taxon>
        <taxon>Spermatophyta</taxon>
        <taxon>Magnoliopsida</taxon>
        <taxon>eudicotyledons</taxon>
        <taxon>Gunneridae</taxon>
        <taxon>Pentapetalae</taxon>
        <taxon>asterids</taxon>
        <taxon>Ericales</taxon>
        <taxon>Ericaceae</taxon>
        <taxon>Ericoideae</taxon>
        <taxon>Rhodoreae</taxon>
        <taxon>Rhododendron</taxon>
    </lineage>
</organism>
<dbReference type="Proteomes" id="UP000823749">
    <property type="component" value="Chromosome 9"/>
</dbReference>
<evidence type="ECO:0000313" key="2">
    <source>
        <dbReference type="Proteomes" id="UP000823749"/>
    </source>
</evidence>
<dbReference type="EMBL" id="JACTNZ010000009">
    <property type="protein sequence ID" value="KAG5531746.1"/>
    <property type="molecule type" value="Genomic_DNA"/>
</dbReference>
<protein>
    <submittedName>
        <fullName evidence="1">Uncharacterized protein</fullName>
    </submittedName>
</protein>
<dbReference type="Gene3D" id="3.30.420.10">
    <property type="entry name" value="Ribonuclease H-like superfamily/Ribonuclease H"/>
    <property type="match status" value="1"/>
</dbReference>
<comment type="caution">
    <text evidence="1">The sequence shown here is derived from an EMBL/GenBank/DDBJ whole genome shotgun (WGS) entry which is preliminary data.</text>
</comment>
<name>A0AAV6ISR7_9ERIC</name>
<accession>A0AAV6ISR7</accession>
<dbReference type="PANTHER" id="PTHR48475">
    <property type="entry name" value="RIBONUCLEASE H"/>
    <property type="match status" value="1"/>
</dbReference>
<keyword evidence="2" id="KW-1185">Reference proteome</keyword>
<reference evidence="1" key="1">
    <citation type="submission" date="2020-08" db="EMBL/GenBank/DDBJ databases">
        <title>Plant Genome Project.</title>
        <authorList>
            <person name="Zhang R.-G."/>
        </authorList>
    </citation>
    <scope>NUCLEOTIDE SEQUENCE</scope>
    <source>
        <strain evidence="1">WSP0</strain>
        <tissue evidence="1">Leaf</tissue>
    </source>
</reference>
<dbReference type="PANTHER" id="PTHR48475:SF1">
    <property type="entry name" value="RNASE H TYPE-1 DOMAIN-CONTAINING PROTEIN"/>
    <property type="match status" value="1"/>
</dbReference>
<dbReference type="GO" id="GO:0003676">
    <property type="term" value="F:nucleic acid binding"/>
    <property type="evidence" value="ECO:0007669"/>
    <property type="project" value="InterPro"/>
</dbReference>